<dbReference type="Proteomes" id="UP001165583">
    <property type="component" value="Unassembled WGS sequence"/>
</dbReference>
<dbReference type="RefSeq" id="WP_065762434.1">
    <property type="nucleotide sequence ID" value="NZ_JANZXA010000010.1"/>
</dbReference>
<keyword evidence="1" id="KW-0472">Membrane</keyword>
<proteinExistence type="predicted"/>
<evidence type="ECO:0000313" key="3">
    <source>
        <dbReference type="Proteomes" id="UP001165583"/>
    </source>
</evidence>
<organism evidence="2 3">
    <name type="scientific">Novosphingobium mangrovi</name>
    <name type="common">ex Huang et al. 2023</name>
    <dbReference type="NCBI Taxonomy" id="2976432"/>
    <lineage>
        <taxon>Bacteria</taxon>
        <taxon>Pseudomonadati</taxon>
        <taxon>Pseudomonadota</taxon>
        <taxon>Alphaproteobacteria</taxon>
        <taxon>Sphingomonadales</taxon>
        <taxon>Sphingomonadaceae</taxon>
        <taxon>Novosphingobium</taxon>
    </lineage>
</organism>
<protein>
    <submittedName>
        <fullName evidence="2">Uncharacterized protein</fullName>
    </submittedName>
</protein>
<name>A0ABT2I7V7_9SPHN</name>
<feature type="transmembrane region" description="Helical" evidence="1">
    <location>
        <begin position="40"/>
        <end position="60"/>
    </location>
</feature>
<feature type="transmembrane region" description="Helical" evidence="1">
    <location>
        <begin position="12"/>
        <end position="34"/>
    </location>
</feature>
<evidence type="ECO:0000313" key="2">
    <source>
        <dbReference type="EMBL" id="MCT2400881.1"/>
    </source>
</evidence>
<accession>A0ABT2I7V7</accession>
<comment type="caution">
    <text evidence="2">The sequence shown here is derived from an EMBL/GenBank/DDBJ whole genome shotgun (WGS) entry which is preliminary data.</text>
</comment>
<keyword evidence="1" id="KW-0812">Transmembrane</keyword>
<reference evidence="2" key="1">
    <citation type="submission" date="2022-09" db="EMBL/GenBank/DDBJ databases">
        <title>Novosphingobium sp. Nov., a polycyclic aromatic hydrocarbon-degrading bacterium isolated form mangrove sediments in HongKong.</title>
        <authorList>
            <person name="Hu Z."/>
        </authorList>
    </citation>
    <scope>NUCLEOTIDE SEQUENCE</scope>
    <source>
        <strain evidence="2">HK4-1</strain>
    </source>
</reference>
<dbReference type="EMBL" id="JANZXA010000010">
    <property type="protein sequence ID" value="MCT2400881.1"/>
    <property type="molecule type" value="Genomic_DNA"/>
</dbReference>
<gene>
    <name evidence="2" type="ORF">NZK81_15110</name>
</gene>
<sequence length="78" mass="8242">MRGILSAAPGPSAVRLIVGTHLPLIQAALVLWSLPRVDVALRVLVALVFTMALGGLVAAIHGGSNDDRRSCWRHGHGR</sequence>
<keyword evidence="1" id="KW-1133">Transmembrane helix</keyword>
<keyword evidence="3" id="KW-1185">Reference proteome</keyword>
<evidence type="ECO:0000256" key="1">
    <source>
        <dbReference type="SAM" id="Phobius"/>
    </source>
</evidence>